<comment type="caution">
    <text evidence="2">The sequence shown here is derived from an EMBL/GenBank/DDBJ whole genome shotgun (WGS) entry which is preliminary data.</text>
</comment>
<dbReference type="AlphaFoldDB" id="A0AAI8Z320"/>
<evidence type="ECO:0000256" key="1">
    <source>
        <dbReference type="SAM" id="MobiDB-lite"/>
    </source>
</evidence>
<reference evidence="2" key="1">
    <citation type="submission" date="2023-11" db="EMBL/GenBank/DDBJ databases">
        <authorList>
            <person name="Alioto T."/>
            <person name="Alioto T."/>
            <person name="Gomez Garrido J."/>
        </authorList>
    </citation>
    <scope>NUCLEOTIDE SEQUENCE</scope>
</reference>
<evidence type="ECO:0000313" key="3">
    <source>
        <dbReference type="Proteomes" id="UP001296104"/>
    </source>
</evidence>
<organism evidence="2 3">
    <name type="scientific">Lecanosticta acicola</name>
    <dbReference type="NCBI Taxonomy" id="111012"/>
    <lineage>
        <taxon>Eukaryota</taxon>
        <taxon>Fungi</taxon>
        <taxon>Dikarya</taxon>
        <taxon>Ascomycota</taxon>
        <taxon>Pezizomycotina</taxon>
        <taxon>Dothideomycetes</taxon>
        <taxon>Dothideomycetidae</taxon>
        <taxon>Mycosphaerellales</taxon>
        <taxon>Mycosphaerellaceae</taxon>
        <taxon>Lecanosticta</taxon>
    </lineage>
</organism>
<sequence length="344" mass="38242">MASPHDTALTHVKVRGKRHGRSAEKFHTGKRRRIELQKRHSTSAHLPAESSRPTSLKSRKRKQSSDSHEETPLEKLPAEVLQQIFDHSANIELPLVSRQLLFKLSKSQHLQHHLTSRILAPVLGHPNTEVTARDLSDATRLLNSRFVTWDFFAFWLRNQPEAGSIASRPSVDSADVEYRQLWSALAPTPDLLPPKKLLFPPFTQDKVEFLAVLAQGIRDVAANDASYGEVAYNGLVAAIQSAQPEMISMLLGMGVNVDTELLRIAVTEAGCNEDIVRMLIEHSGHDNNESASHAGTRCVSGSIDLLDPALWAWAEKATEAKAGKGEWLVVQLRGAQQRKTDRDF</sequence>
<dbReference type="Proteomes" id="UP001296104">
    <property type="component" value="Unassembled WGS sequence"/>
</dbReference>
<protein>
    <recommendedName>
        <fullName evidence="4">F-box domain-containing protein</fullName>
    </recommendedName>
</protein>
<gene>
    <name evidence="2" type="ORF">LECACI_7A006639</name>
</gene>
<accession>A0AAI8Z320</accession>
<name>A0AAI8Z320_9PEZI</name>
<feature type="region of interest" description="Disordered" evidence="1">
    <location>
        <begin position="1"/>
        <end position="73"/>
    </location>
</feature>
<evidence type="ECO:0008006" key="4">
    <source>
        <dbReference type="Google" id="ProtNLM"/>
    </source>
</evidence>
<evidence type="ECO:0000313" key="2">
    <source>
        <dbReference type="EMBL" id="CAK4031481.1"/>
    </source>
</evidence>
<proteinExistence type="predicted"/>
<keyword evidence="3" id="KW-1185">Reference proteome</keyword>
<dbReference type="EMBL" id="CAVMBE010000049">
    <property type="protein sequence ID" value="CAK4031481.1"/>
    <property type="molecule type" value="Genomic_DNA"/>
</dbReference>
<feature type="compositionally biased region" description="Basic and acidic residues" evidence="1">
    <location>
        <begin position="63"/>
        <end position="73"/>
    </location>
</feature>